<feature type="non-terminal residue" evidence="1">
    <location>
        <position position="94"/>
    </location>
</feature>
<gene>
    <name evidence="1" type="ORF">V6250_20175</name>
</gene>
<accession>A0ACC6R9H6</accession>
<organism evidence="1 2">
    <name type="scientific">Pseudoalteromonas undina</name>
    <dbReference type="NCBI Taxonomy" id="43660"/>
    <lineage>
        <taxon>Bacteria</taxon>
        <taxon>Pseudomonadati</taxon>
        <taxon>Pseudomonadota</taxon>
        <taxon>Gammaproteobacteria</taxon>
        <taxon>Alteromonadales</taxon>
        <taxon>Pseudoalteromonadaceae</taxon>
        <taxon>Pseudoalteromonas</taxon>
    </lineage>
</organism>
<evidence type="ECO:0000313" key="2">
    <source>
        <dbReference type="Proteomes" id="UP001374952"/>
    </source>
</evidence>
<dbReference type="EMBL" id="JBAKAX010000072">
    <property type="protein sequence ID" value="MEL0606481.1"/>
    <property type="molecule type" value="Genomic_DNA"/>
</dbReference>
<proteinExistence type="predicted"/>
<keyword evidence="2" id="KW-1185">Reference proteome</keyword>
<sequence>NTPIIMVGPGTGIAQFRAFLQESDSREEQGKNWLFFGKPHFTQDFLYQVEIQGYLKSVLLSKVDVAFSRDQAEKLYVPYKLINNSKEIFEWLEA</sequence>
<reference evidence="1" key="1">
    <citation type="submission" date="2024-02" db="EMBL/GenBank/DDBJ databases">
        <title>Bacteria isolated from the canopy kelp, Nereocystis luetkeana.</title>
        <authorList>
            <person name="Pfister C.A."/>
            <person name="Younker I.T."/>
            <person name="Light S.H."/>
        </authorList>
    </citation>
    <scope>NUCLEOTIDE SEQUENCE</scope>
    <source>
        <strain evidence="1">TN.2.01</strain>
    </source>
</reference>
<protein>
    <submittedName>
        <fullName evidence="1">Sulfite reductase [NADPH] flavoprotein alpha-component</fullName>
    </submittedName>
</protein>
<feature type="non-terminal residue" evidence="1">
    <location>
        <position position="1"/>
    </location>
</feature>
<comment type="caution">
    <text evidence="1">The sequence shown here is derived from an EMBL/GenBank/DDBJ whole genome shotgun (WGS) entry which is preliminary data.</text>
</comment>
<name>A0ACC6R9H6_9GAMM</name>
<evidence type="ECO:0000313" key="1">
    <source>
        <dbReference type="EMBL" id="MEL0606481.1"/>
    </source>
</evidence>
<dbReference type="Proteomes" id="UP001374952">
    <property type="component" value="Unassembled WGS sequence"/>
</dbReference>